<sequence length="112" mass="12765">VLNVQVGSNHRYRHVPPVYLICYHSDHIYIMVYGAAEQENRRSRYNLGFEFSMRTVLCRGKATAASSEEKTLNDEAITSGSVSNAQDVVVSLMGQTRVHEKTRDTSYHEEQE</sequence>
<gene>
    <name evidence="1" type="ORF">OVA965_LOCUS25446</name>
    <name evidence="2" type="ORF">TMI583_LOCUS26171</name>
</gene>
<reference evidence="2" key="1">
    <citation type="submission" date="2021-02" db="EMBL/GenBank/DDBJ databases">
        <authorList>
            <person name="Nowell W R."/>
        </authorList>
    </citation>
    <scope>NUCLEOTIDE SEQUENCE</scope>
</reference>
<dbReference type="EMBL" id="CAJNOK010015799">
    <property type="protein sequence ID" value="CAF1232514.1"/>
    <property type="molecule type" value="Genomic_DNA"/>
</dbReference>
<accession>A0A8S2PCH1</accession>
<evidence type="ECO:0000313" key="3">
    <source>
        <dbReference type="Proteomes" id="UP000682733"/>
    </source>
</evidence>
<evidence type="ECO:0000313" key="2">
    <source>
        <dbReference type="EMBL" id="CAF4040572.1"/>
    </source>
</evidence>
<dbReference type="AlphaFoldDB" id="A0A8S2PCH1"/>
<dbReference type="Proteomes" id="UP000677228">
    <property type="component" value="Unassembled WGS sequence"/>
</dbReference>
<evidence type="ECO:0000313" key="1">
    <source>
        <dbReference type="EMBL" id="CAF1232514.1"/>
    </source>
</evidence>
<protein>
    <submittedName>
        <fullName evidence="2">Uncharacterized protein</fullName>
    </submittedName>
</protein>
<dbReference type="Proteomes" id="UP000682733">
    <property type="component" value="Unassembled WGS sequence"/>
</dbReference>
<comment type="caution">
    <text evidence="2">The sequence shown here is derived from an EMBL/GenBank/DDBJ whole genome shotgun (WGS) entry which is preliminary data.</text>
</comment>
<feature type="non-terminal residue" evidence="2">
    <location>
        <position position="1"/>
    </location>
</feature>
<name>A0A8S2PCH1_9BILA</name>
<organism evidence="2 3">
    <name type="scientific">Didymodactylos carnosus</name>
    <dbReference type="NCBI Taxonomy" id="1234261"/>
    <lineage>
        <taxon>Eukaryota</taxon>
        <taxon>Metazoa</taxon>
        <taxon>Spiralia</taxon>
        <taxon>Gnathifera</taxon>
        <taxon>Rotifera</taxon>
        <taxon>Eurotatoria</taxon>
        <taxon>Bdelloidea</taxon>
        <taxon>Philodinida</taxon>
        <taxon>Philodinidae</taxon>
        <taxon>Didymodactylos</taxon>
    </lineage>
</organism>
<dbReference type="EMBL" id="CAJOBA010037343">
    <property type="protein sequence ID" value="CAF4040572.1"/>
    <property type="molecule type" value="Genomic_DNA"/>
</dbReference>
<proteinExistence type="predicted"/>